<keyword evidence="1" id="KW-0472">Membrane</keyword>
<proteinExistence type="predicted"/>
<keyword evidence="1" id="KW-0812">Transmembrane</keyword>
<dbReference type="InterPro" id="IPR034574">
    <property type="entry name" value="SDH6"/>
</dbReference>
<dbReference type="AlphaFoldDB" id="M1V9E7"/>
<dbReference type="Gramene" id="CMO069CT">
    <property type="protein sequence ID" value="CMO069CT"/>
    <property type="gene ID" value="CMO069C"/>
</dbReference>
<feature type="transmembrane region" description="Helical" evidence="1">
    <location>
        <begin position="84"/>
        <end position="108"/>
    </location>
</feature>
<feature type="transmembrane region" description="Helical" evidence="1">
    <location>
        <begin position="58"/>
        <end position="78"/>
    </location>
</feature>
<dbReference type="EMBL" id="AP006497">
    <property type="protein sequence ID" value="BAM81449.1"/>
    <property type="molecule type" value="Genomic_DNA"/>
</dbReference>
<accession>M1V9E7</accession>
<keyword evidence="3" id="KW-1185">Reference proteome</keyword>
<gene>
    <name evidence="2" type="ORF">CYME_CMO069C</name>
</gene>
<dbReference type="PANTHER" id="PTHR36708">
    <property type="entry name" value="SUCCINATE DEHYDROGENASE SUBUNIT 6, MITOCHONDRIAL"/>
    <property type="match status" value="1"/>
</dbReference>
<dbReference type="PANTHER" id="PTHR36708:SF1">
    <property type="entry name" value="SUCCINATE DEHYDROGENASE SUBUNIT 6, MITOCHONDRIAL"/>
    <property type="match status" value="1"/>
</dbReference>
<name>M1V9E7_CYAM1</name>
<evidence type="ECO:0000313" key="2">
    <source>
        <dbReference type="EMBL" id="BAM81449.1"/>
    </source>
</evidence>
<keyword evidence="1" id="KW-1133">Transmembrane helix</keyword>
<reference evidence="2 3" key="2">
    <citation type="journal article" date="2007" name="BMC Biol.">
        <title>A 100%-complete sequence reveals unusually simple genomic features in the hot-spring red alga Cyanidioschyzon merolae.</title>
        <authorList>
            <person name="Nozaki H."/>
            <person name="Takano H."/>
            <person name="Misumi O."/>
            <person name="Terasawa K."/>
            <person name="Matsuzaki M."/>
            <person name="Maruyama S."/>
            <person name="Nishida K."/>
            <person name="Yagisawa F."/>
            <person name="Yoshida Y."/>
            <person name="Fujiwara T."/>
            <person name="Takio S."/>
            <person name="Tamura K."/>
            <person name="Chung S.J."/>
            <person name="Nakamura S."/>
            <person name="Kuroiwa H."/>
            <person name="Tanaka K."/>
            <person name="Sato N."/>
            <person name="Kuroiwa T."/>
        </authorList>
    </citation>
    <scope>NUCLEOTIDE SEQUENCE [LARGE SCALE GENOMIC DNA]</scope>
    <source>
        <strain evidence="2 3">10D</strain>
    </source>
</reference>
<dbReference type="GO" id="GO:0045273">
    <property type="term" value="C:respiratory chain complex II (succinate dehydrogenase)"/>
    <property type="evidence" value="ECO:0007669"/>
    <property type="project" value="InterPro"/>
</dbReference>
<dbReference type="KEGG" id="cme:CYME_CMO069C"/>
<reference evidence="2 3" key="1">
    <citation type="journal article" date="2004" name="Nature">
        <title>Genome sequence of the ultrasmall unicellular red alga Cyanidioschyzon merolae 10D.</title>
        <authorList>
            <person name="Matsuzaki M."/>
            <person name="Misumi O."/>
            <person name="Shin-i T."/>
            <person name="Maruyama S."/>
            <person name="Takahara M."/>
            <person name="Miyagishima S."/>
            <person name="Mori T."/>
            <person name="Nishida K."/>
            <person name="Yagisawa F."/>
            <person name="Nishida K."/>
            <person name="Yoshida Y."/>
            <person name="Nishimura Y."/>
            <person name="Nakao S."/>
            <person name="Kobayashi T."/>
            <person name="Momoyama Y."/>
            <person name="Higashiyama T."/>
            <person name="Minoda A."/>
            <person name="Sano M."/>
            <person name="Nomoto H."/>
            <person name="Oishi K."/>
            <person name="Hayashi H."/>
            <person name="Ohta F."/>
            <person name="Nishizaka S."/>
            <person name="Haga S."/>
            <person name="Miura S."/>
            <person name="Morishita T."/>
            <person name="Kabeya Y."/>
            <person name="Terasawa K."/>
            <person name="Suzuki Y."/>
            <person name="Ishii Y."/>
            <person name="Asakawa S."/>
            <person name="Takano H."/>
            <person name="Ohta N."/>
            <person name="Kuroiwa H."/>
            <person name="Tanaka K."/>
            <person name="Shimizu N."/>
            <person name="Sugano S."/>
            <person name="Sato N."/>
            <person name="Nozaki H."/>
            <person name="Ogasawara N."/>
            <person name="Kohara Y."/>
            <person name="Kuroiwa T."/>
        </authorList>
    </citation>
    <scope>NUCLEOTIDE SEQUENCE [LARGE SCALE GENOMIC DNA]</scope>
    <source>
        <strain evidence="2 3">10D</strain>
    </source>
</reference>
<evidence type="ECO:0000313" key="3">
    <source>
        <dbReference type="Proteomes" id="UP000007014"/>
    </source>
</evidence>
<protein>
    <recommendedName>
        <fullName evidence="4">Transmembrane protein</fullName>
    </recommendedName>
</protein>
<dbReference type="OrthoDB" id="10373810at2759"/>
<dbReference type="HOGENOM" id="CLU_1909651_0_0_1"/>
<dbReference type="GeneID" id="16995556"/>
<dbReference type="RefSeq" id="XP_005537485.1">
    <property type="nucleotide sequence ID" value="XM_005537428.1"/>
</dbReference>
<sequence length="133" mass="14474">MSREGDSFWDQFRTFRQLKEYAAVGEVKSWKRGAFREFAREHPAEANCLRQSRRAGNFAIATGLAGAVGSGAFAYKYGRSGLGATLAATAGFAAAALMGGHAASVYYWGFSPKVDPLDASILFLKWVKDHEQS</sequence>
<organism evidence="2 3">
    <name type="scientific">Cyanidioschyzon merolae (strain NIES-3377 / 10D)</name>
    <name type="common">Unicellular red alga</name>
    <dbReference type="NCBI Taxonomy" id="280699"/>
    <lineage>
        <taxon>Eukaryota</taxon>
        <taxon>Rhodophyta</taxon>
        <taxon>Bangiophyceae</taxon>
        <taxon>Cyanidiales</taxon>
        <taxon>Cyanidiaceae</taxon>
        <taxon>Cyanidioschyzon</taxon>
    </lineage>
</organism>
<dbReference type="Proteomes" id="UP000007014">
    <property type="component" value="Chromosome 15"/>
</dbReference>
<evidence type="ECO:0000256" key="1">
    <source>
        <dbReference type="SAM" id="Phobius"/>
    </source>
</evidence>
<evidence type="ECO:0008006" key="4">
    <source>
        <dbReference type="Google" id="ProtNLM"/>
    </source>
</evidence>